<protein>
    <submittedName>
        <fullName evidence="2">Uncharacterized protein</fullName>
    </submittedName>
</protein>
<dbReference type="AlphaFoldDB" id="A0A482Y4N4"/>
<evidence type="ECO:0000313" key="2">
    <source>
        <dbReference type="EMBL" id="RZH68756.1"/>
    </source>
</evidence>
<sequence length="117" mass="12919">MLTELLGEWLVCPECGSEDVTISLSFPMGTLRIQCDDCRRRDTVAEDGQITRGYPYDDHPASNRTSPVNNSNERFYAAVGAVMVANEHLPAAAEQRGVDPAAVHQTIARTRENDDQI</sequence>
<dbReference type="EMBL" id="SHMR01000001">
    <property type="protein sequence ID" value="RZH68756.1"/>
    <property type="molecule type" value="Genomic_DNA"/>
</dbReference>
<reference evidence="2 3" key="1">
    <citation type="submission" date="2019-02" db="EMBL/GenBank/DDBJ databases">
        <title>Genome analysis provides insights into bioremediation potentialities and Haloocin production by Natrinema altunense strain 4.1R isolated from Chott Douz in Tunisian desert.</title>
        <authorList>
            <person name="Najjari A."/>
            <person name="Youssef N."/>
            <person name="Ben Dhia O."/>
            <person name="Ferjani R."/>
            <person name="El Hidri D."/>
            <person name="Ouzari H.I."/>
            <person name="Cherif A."/>
        </authorList>
    </citation>
    <scope>NUCLEOTIDE SEQUENCE [LARGE SCALE GENOMIC DNA]</scope>
    <source>
        <strain evidence="2 3">4.1R</strain>
    </source>
</reference>
<evidence type="ECO:0000256" key="1">
    <source>
        <dbReference type="SAM" id="MobiDB-lite"/>
    </source>
</evidence>
<gene>
    <name evidence="2" type="ORF">ELS17_04650</name>
</gene>
<accession>A0A482Y4N4</accession>
<name>A0A482Y4N4_9EURY</name>
<feature type="region of interest" description="Disordered" evidence="1">
    <location>
        <begin position="49"/>
        <end position="70"/>
    </location>
</feature>
<comment type="caution">
    <text evidence="2">The sequence shown here is derived from an EMBL/GenBank/DDBJ whole genome shotgun (WGS) entry which is preliminary data.</text>
</comment>
<proteinExistence type="predicted"/>
<evidence type="ECO:0000313" key="3">
    <source>
        <dbReference type="Proteomes" id="UP000292704"/>
    </source>
</evidence>
<dbReference type="RefSeq" id="WP_130169717.1">
    <property type="nucleotide sequence ID" value="NZ_SHMR01000001.1"/>
</dbReference>
<organism evidence="2 3">
    <name type="scientific">Natrinema altunense</name>
    <dbReference type="NCBI Taxonomy" id="222984"/>
    <lineage>
        <taxon>Archaea</taxon>
        <taxon>Methanobacteriati</taxon>
        <taxon>Methanobacteriota</taxon>
        <taxon>Stenosarchaea group</taxon>
        <taxon>Halobacteria</taxon>
        <taxon>Halobacteriales</taxon>
        <taxon>Natrialbaceae</taxon>
        <taxon>Natrinema</taxon>
    </lineage>
</organism>
<dbReference type="OrthoDB" id="23364at2157"/>
<dbReference type="Proteomes" id="UP000292704">
    <property type="component" value="Unassembled WGS sequence"/>
</dbReference>